<feature type="domain" description="HTH hxlR-type" evidence="4">
    <location>
        <begin position="14"/>
        <end position="111"/>
    </location>
</feature>
<sequence>MTVMQQYTQRIVNTPMARGLDVIGDRWTLLILRDAFVGRCRFEDFRRYIGISKATLSRRLEALISEDVMVKRAYNKAGNRYEYKLTAKGQGMFASSLLAWQWESEWGTASDGSSPAPLPQQLLHRDCGHDLAPLVVCQYCQQGFSIEDVRLPAGDNMVDQLGDMQSVGQQRRVRASSGGGEQDLSLVHISDLIGDRWTLLLLIAAFFGAKRYDSFAKTLNIASNILTARLNLLVDVEVFERSDYQLNPPRSEYLLTTKGRSLYPIVMSLRQWVIDWLPEEEQGAELIHQPCGQPLKVAVHCGHCGEKPNIKSISFVSPQ</sequence>
<evidence type="ECO:0000256" key="3">
    <source>
        <dbReference type="ARBA" id="ARBA00023163"/>
    </source>
</evidence>
<proteinExistence type="predicted"/>
<dbReference type="InterPro" id="IPR036390">
    <property type="entry name" value="WH_DNA-bd_sf"/>
</dbReference>
<evidence type="ECO:0000313" key="6">
    <source>
        <dbReference type="Proteomes" id="UP000838100"/>
    </source>
</evidence>
<dbReference type="EMBL" id="CAKLPX010000001">
    <property type="protein sequence ID" value="CAH0991101.1"/>
    <property type="molecule type" value="Genomic_DNA"/>
</dbReference>
<dbReference type="Gene3D" id="1.10.10.10">
    <property type="entry name" value="Winged helix-like DNA-binding domain superfamily/Winged helix DNA-binding domain"/>
    <property type="match status" value="2"/>
</dbReference>
<evidence type="ECO:0000313" key="5">
    <source>
        <dbReference type="EMBL" id="CAH0991101.1"/>
    </source>
</evidence>
<accession>A0ABM9AD28</accession>
<dbReference type="Pfam" id="PF01638">
    <property type="entry name" value="HxlR"/>
    <property type="match status" value="2"/>
</dbReference>
<dbReference type="Proteomes" id="UP000838100">
    <property type="component" value="Unassembled WGS sequence"/>
</dbReference>
<keyword evidence="3" id="KW-0804">Transcription</keyword>
<feature type="domain" description="HTH hxlR-type" evidence="4">
    <location>
        <begin position="184"/>
        <end position="281"/>
    </location>
</feature>
<protein>
    <recommendedName>
        <fullName evidence="4">HTH hxlR-type domain-containing protein</fullName>
    </recommendedName>
</protein>
<organism evidence="5 6">
    <name type="scientific">Sinobacterium norvegicum</name>
    <dbReference type="NCBI Taxonomy" id="1641715"/>
    <lineage>
        <taxon>Bacteria</taxon>
        <taxon>Pseudomonadati</taxon>
        <taxon>Pseudomonadota</taxon>
        <taxon>Gammaproteobacteria</taxon>
        <taxon>Cellvibrionales</taxon>
        <taxon>Spongiibacteraceae</taxon>
        <taxon>Sinobacterium</taxon>
    </lineage>
</organism>
<dbReference type="InterPro" id="IPR011991">
    <property type="entry name" value="ArsR-like_HTH"/>
</dbReference>
<dbReference type="InterPro" id="IPR036388">
    <property type="entry name" value="WH-like_DNA-bd_sf"/>
</dbReference>
<dbReference type="PANTHER" id="PTHR33204:SF18">
    <property type="entry name" value="TRANSCRIPTIONAL REGULATORY PROTEIN"/>
    <property type="match status" value="1"/>
</dbReference>
<gene>
    <name evidence="5" type="ORF">SIN8267_01202</name>
</gene>
<keyword evidence="1" id="KW-0805">Transcription regulation</keyword>
<keyword evidence="6" id="KW-1185">Reference proteome</keyword>
<dbReference type="PANTHER" id="PTHR33204">
    <property type="entry name" value="TRANSCRIPTIONAL REGULATOR, MARR FAMILY"/>
    <property type="match status" value="1"/>
</dbReference>
<keyword evidence="2" id="KW-0238">DNA-binding</keyword>
<dbReference type="InterPro" id="IPR002577">
    <property type="entry name" value="HTH_HxlR"/>
</dbReference>
<name>A0ABM9AD28_9GAMM</name>
<evidence type="ECO:0000259" key="4">
    <source>
        <dbReference type="PROSITE" id="PS51118"/>
    </source>
</evidence>
<comment type="caution">
    <text evidence="5">The sequence shown here is derived from an EMBL/GenBank/DDBJ whole genome shotgun (WGS) entry which is preliminary data.</text>
</comment>
<reference evidence="5" key="1">
    <citation type="submission" date="2021-12" db="EMBL/GenBank/DDBJ databases">
        <authorList>
            <person name="Rodrigo-Torres L."/>
            <person name="Arahal R. D."/>
            <person name="Lucena T."/>
        </authorList>
    </citation>
    <scope>NUCLEOTIDE SEQUENCE</scope>
    <source>
        <strain evidence="5">CECT 8267</strain>
    </source>
</reference>
<evidence type="ECO:0000256" key="1">
    <source>
        <dbReference type="ARBA" id="ARBA00023015"/>
    </source>
</evidence>
<dbReference type="SUPFAM" id="SSF46785">
    <property type="entry name" value="Winged helix' DNA-binding domain"/>
    <property type="match status" value="2"/>
</dbReference>
<dbReference type="CDD" id="cd00090">
    <property type="entry name" value="HTH_ARSR"/>
    <property type="match status" value="1"/>
</dbReference>
<dbReference type="PROSITE" id="PS51118">
    <property type="entry name" value="HTH_HXLR"/>
    <property type="match status" value="2"/>
</dbReference>
<evidence type="ECO:0000256" key="2">
    <source>
        <dbReference type="ARBA" id="ARBA00023125"/>
    </source>
</evidence>